<feature type="transmembrane region" description="Helical" evidence="8">
    <location>
        <begin position="97"/>
        <end position="118"/>
    </location>
</feature>
<dbReference type="GO" id="GO:0005886">
    <property type="term" value="C:plasma membrane"/>
    <property type="evidence" value="ECO:0007669"/>
    <property type="project" value="UniProtKB-SubCell"/>
</dbReference>
<evidence type="ECO:0000256" key="3">
    <source>
        <dbReference type="ARBA" id="ARBA00022676"/>
    </source>
</evidence>
<dbReference type="AlphaFoldDB" id="A0A1F6NJV2"/>
<feature type="transmembrane region" description="Helical" evidence="8">
    <location>
        <begin position="9"/>
        <end position="26"/>
    </location>
</feature>
<evidence type="ECO:0000313" key="10">
    <source>
        <dbReference type="EMBL" id="OGH84083.1"/>
    </source>
</evidence>
<keyword evidence="7 8" id="KW-0472">Membrane</keyword>
<evidence type="ECO:0000256" key="1">
    <source>
        <dbReference type="ARBA" id="ARBA00004651"/>
    </source>
</evidence>
<feature type="transmembrane region" description="Helical" evidence="8">
    <location>
        <begin position="139"/>
        <end position="165"/>
    </location>
</feature>
<keyword evidence="2" id="KW-1003">Cell membrane</keyword>
<feature type="transmembrane region" description="Helical" evidence="8">
    <location>
        <begin position="366"/>
        <end position="387"/>
    </location>
</feature>
<evidence type="ECO:0000256" key="7">
    <source>
        <dbReference type="ARBA" id="ARBA00023136"/>
    </source>
</evidence>
<comment type="subcellular location">
    <subcellularLocation>
        <location evidence="1">Cell membrane</location>
        <topology evidence="1">Multi-pass membrane protein</topology>
    </subcellularLocation>
</comment>
<keyword evidence="5 8" id="KW-0812">Transmembrane</keyword>
<dbReference type="GO" id="GO:0009103">
    <property type="term" value="P:lipopolysaccharide biosynthetic process"/>
    <property type="evidence" value="ECO:0007669"/>
    <property type="project" value="UniProtKB-ARBA"/>
</dbReference>
<evidence type="ECO:0000256" key="5">
    <source>
        <dbReference type="ARBA" id="ARBA00022692"/>
    </source>
</evidence>
<keyword evidence="6 8" id="KW-1133">Transmembrane helix</keyword>
<dbReference type="Pfam" id="PF13231">
    <property type="entry name" value="PMT_2"/>
    <property type="match status" value="1"/>
</dbReference>
<keyword evidence="4" id="KW-0808">Transferase</keyword>
<proteinExistence type="predicted"/>
<feature type="transmembrane region" description="Helical" evidence="8">
    <location>
        <begin position="216"/>
        <end position="237"/>
    </location>
</feature>
<dbReference type="Proteomes" id="UP000176300">
    <property type="component" value="Unassembled WGS sequence"/>
</dbReference>
<reference evidence="10 11" key="1">
    <citation type="journal article" date="2016" name="Nat. Commun.">
        <title>Thousands of microbial genomes shed light on interconnected biogeochemical processes in an aquifer system.</title>
        <authorList>
            <person name="Anantharaman K."/>
            <person name="Brown C.T."/>
            <person name="Hug L.A."/>
            <person name="Sharon I."/>
            <person name="Castelle C.J."/>
            <person name="Probst A.J."/>
            <person name="Thomas B.C."/>
            <person name="Singh A."/>
            <person name="Wilkins M.J."/>
            <person name="Karaoz U."/>
            <person name="Brodie E.L."/>
            <person name="Williams K.H."/>
            <person name="Hubbard S.S."/>
            <person name="Banfield J.F."/>
        </authorList>
    </citation>
    <scope>NUCLEOTIDE SEQUENCE [LARGE SCALE GENOMIC DNA]</scope>
</reference>
<comment type="caution">
    <text evidence="10">The sequence shown here is derived from an EMBL/GenBank/DDBJ whole genome shotgun (WGS) entry which is preliminary data.</text>
</comment>
<organism evidence="10 11">
    <name type="scientific">Candidatus Magasanikbacteria bacterium RIFOXYB1_FULL_40_15</name>
    <dbReference type="NCBI Taxonomy" id="1798697"/>
    <lineage>
        <taxon>Bacteria</taxon>
        <taxon>Candidatus Magasanikiibacteriota</taxon>
    </lineage>
</organism>
<evidence type="ECO:0000313" key="11">
    <source>
        <dbReference type="Proteomes" id="UP000176300"/>
    </source>
</evidence>
<sequence length="569" mass="66523">MLKKLKNKEFLFVVAIIFLAGFLRFFNVSVHDPYTDEVLTGFRAIKMIDYDSSLVQTTPWQWVDEVPGWMRLSFHDHPILFFLMQHFSVAVFGETVFALRLPSVLAGIASVFLIYLIAGRLINKRAGYIAGALLAVQSYHLWVSRLGIQDSAMIFFMLLALWLWIRALEENRVGLWILWGAVLGLGIITKLTILIIIPILFVYALVYKYNFIKNKFFWYGTVGCIIFCSPLWLYNLILYKNFGHFDFQISALLNQDVEKWQFRQGRQMVGDLSSRFWFFFESLRQSNSPVFNLSALLAVLSSLYLYIKNKSKLALFLLASVLLEWTWFLVVGSTYRFVVMIIPVFVLLIAYIFAKLFEWGKQKKIIYSVLAVMLALEVLFTANSFFISPSWGWKNTTFAQINEETRNFGFNEVDAYLEDYLTDKTSSVFGSPLHQFIADLQNTAIKKAEEKGYEKYPLVIIYDKDFNFLSRLWIFQRRLIYYGWPVISDKAMYDITGGKWDEYYREQGVEHFLYFTGVEGADFGVAELYVPYKMKSENTEFEKYLLEKGIEPEYIKNRNGQEAFKVYEF</sequence>
<evidence type="ECO:0000256" key="2">
    <source>
        <dbReference type="ARBA" id="ARBA00022475"/>
    </source>
</evidence>
<accession>A0A1F6NJV2</accession>
<protein>
    <recommendedName>
        <fullName evidence="9">Glycosyltransferase RgtA/B/C/D-like domain-containing protein</fullName>
    </recommendedName>
</protein>
<feature type="transmembrane region" description="Helical" evidence="8">
    <location>
        <begin position="313"/>
        <end position="331"/>
    </location>
</feature>
<dbReference type="EMBL" id="MFQS01000003">
    <property type="protein sequence ID" value="OGH84083.1"/>
    <property type="molecule type" value="Genomic_DNA"/>
</dbReference>
<name>A0A1F6NJV2_9BACT</name>
<feature type="transmembrane region" description="Helical" evidence="8">
    <location>
        <begin position="289"/>
        <end position="306"/>
    </location>
</feature>
<evidence type="ECO:0000256" key="4">
    <source>
        <dbReference type="ARBA" id="ARBA00022679"/>
    </source>
</evidence>
<feature type="transmembrane region" description="Helical" evidence="8">
    <location>
        <begin position="177"/>
        <end position="204"/>
    </location>
</feature>
<gene>
    <name evidence="10" type="ORF">A2373_02950</name>
</gene>
<dbReference type="STRING" id="1798697.A2373_02950"/>
<dbReference type="GO" id="GO:0016763">
    <property type="term" value="F:pentosyltransferase activity"/>
    <property type="evidence" value="ECO:0007669"/>
    <property type="project" value="TreeGrafter"/>
</dbReference>
<feature type="domain" description="Glycosyltransferase RgtA/B/C/D-like" evidence="9">
    <location>
        <begin position="76"/>
        <end position="234"/>
    </location>
</feature>
<dbReference type="InterPro" id="IPR050297">
    <property type="entry name" value="LipidA_mod_glycosyltrf_83"/>
</dbReference>
<feature type="transmembrane region" description="Helical" evidence="8">
    <location>
        <begin position="337"/>
        <end position="354"/>
    </location>
</feature>
<evidence type="ECO:0000256" key="6">
    <source>
        <dbReference type="ARBA" id="ARBA00022989"/>
    </source>
</evidence>
<evidence type="ECO:0000259" key="9">
    <source>
        <dbReference type="Pfam" id="PF13231"/>
    </source>
</evidence>
<dbReference type="PANTHER" id="PTHR33908">
    <property type="entry name" value="MANNOSYLTRANSFERASE YKCB-RELATED"/>
    <property type="match status" value="1"/>
</dbReference>
<keyword evidence="3" id="KW-0328">Glycosyltransferase</keyword>
<evidence type="ECO:0000256" key="8">
    <source>
        <dbReference type="SAM" id="Phobius"/>
    </source>
</evidence>
<dbReference type="PANTHER" id="PTHR33908:SF11">
    <property type="entry name" value="MEMBRANE PROTEIN"/>
    <property type="match status" value="1"/>
</dbReference>
<dbReference type="InterPro" id="IPR038731">
    <property type="entry name" value="RgtA/B/C-like"/>
</dbReference>